<dbReference type="PANTHER" id="PTHR11972">
    <property type="entry name" value="NADPH OXIDASE"/>
    <property type="match status" value="1"/>
</dbReference>
<keyword evidence="3 10" id="KW-0812">Transmembrane</keyword>
<keyword evidence="4" id="KW-0274">FAD</keyword>
<evidence type="ECO:0000256" key="4">
    <source>
        <dbReference type="ARBA" id="ARBA00022827"/>
    </source>
</evidence>
<comment type="subcellular location">
    <subcellularLocation>
        <location evidence="1">Membrane</location>
        <topology evidence="1">Multi-pass membrane protein</topology>
    </subcellularLocation>
</comment>
<feature type="transmembrane region" description="Helical" evidence="10">
    <location>
        <begin position="62"/>
        <end position="84"/>
    </location>
</feature>
<dbReference type="AlphaFoldDB" id="A0AAV5RI61"/>
<gene>
    <name evidence="14" type="ORF">DASB73_011670</name>
</gene>
<keyword evidence="6 10" id="KW-1133">Transmembrane helix</keyword>
<dbReference type="EMBL" id="BTGC01000003">
    <property type="protein sequence ID" value="GMM50209.1"/>
    <property type="molecule type" value="Genomic_DNA"/>
</dbReference>
<dbReference type="InterPro" id="IPR039261">
    <property type="entry name" value="FNR_nucleotide-bd"/>
</dbReference>
<dbReference type="SFLD" id="SFLDG01168">
    <property type="entry name" value="Ferric_reductase_subgroup_(FRE"/>
    <property type="match status" value="1"/>
</dbReference>
<keyword evidence="8" id="KW-0406">Ion transport</keyword>
<dbReference type="GO" id="GO:0033215">
    <property type="term" value="P:reductive iron assimilation"/>
    <property type="evidence" value="ECO:0007669"/>
    <property type="project" value="TreeGrafter"/>
</dbReference>
<keyword evidence="2" id="KW-0285">Flavoprotein</keyword>
<dbReference type="Proteomes" id="UP001362899">
    <property type="component" value="Unassembled WGS sequence"/>
</dbReference>
<dbReference type="InterPro" id="IPR050369">
    <property type="entry name" value="RBOH/FRE"/>
</dbReference>
<name>A0AAV5RI61_STABA</name>
<dbReference type="InterPro" id="IPR013121">
    <property type="entry name" value="Fe_red_NAD-bd_6"/>
</dbReference>
<dbReference type="GO" id="GO:0000293">
    <property type="term" value="F:ferric-chelate reductase activity"/>
    <property type="evidence" value="ECO:0007669"/>
    <property type="project" value="TreeGrafter"/>
</dbReference>
<keyword evidence="5" id="KW-0249">Electron transport</keyword>
<dbReference type="SFLD" id="SFLDS00052">
    <property type="entry name" value="Ferric_Reductase_Domain"/>
    <property type="match status" value="1"/>
</dbReference>
<comment type="caution">
    <text evidence="14">The sequence shown here is derived from an EMBL/GenBank/DDBJ whole genome shotgun (WGS) entry which is preliminary data.</text>
</comment>
<accession>A0AAV5RI61</accession>
<dbReference type="Pfam" id="PF08030">
    <property type="entry name" value="NAD_binding_6"/>
    <property type="match status" value="1"/>
</dbReference>
<dbReference type="Pfam" id="PF01794">
    <property type="entry name" value="Ferric_reduct"/>
    <property type="match status" value="1"/>
</dbReference>
<evidence type="ECO:0000259" key="13">
    <source>
        <dbReference type="Pfam" id="PF08030"/>
    </source>
</evidence>
<dbReference type="SUPFAM" id="SSF52343">
    <property type="entry name" value="Ferredoxin reductase-like, C-terminal NADP-linked domain"/>
    <property type="match status" value="1"/>
</dbReference>
<evidence type="ECO:0000313" key="14">
    <source>
        <dbReference type="EMBL" id="GMM50209.1"/>
    </source>
</evidence>
<evidence type="ECO:0000256" key="10">
    <source>
        <dbReference type="SAM" id="Phobius"/>
    </source>
</evidence>
<dbReference type="InterPro" id="IPR013130">
    <property type="entry name" value="Fe3_Rdtase_TM_dom"/>
</dbReference>
<dbReference type="CDD" id="cd06186">
    <property type="entry name" value="NOX_Duox_like_FAD_NADP"/>
    <property type="match status" value="1"/>
</dbReference>
<feature type="domain" description="Ferric reductase NAD binding" evidence="13">
    <location>
        <begin position="351"/>
        <end position="523"/>
    </location>
</feature>
<evidence type="ECO:0000259" key="11">
    <source>
        <dbReference type="Pfam" id="PF01794"/>
    </source>
</evidence>
<feature type="transmembrane region" description="Helical" evidence="10">
    <location>
        <begin position="99"/>
        <end position="117"/>
    </location>
</feature>
<evidence type="ECO:0000256" key="5">
    <source>
        <dbReference type="ARBA" id="ARBA00022982"/>
    </source>
</evidence>
<organism evidence="14 15">
    <name type="scientific">Starmerella bacillaris</name>
    <name type="common">Yeast</name>
    <name type="synonym">Candida zemplinina</name>
    <dbReference type="NCBI Taxonomy" id="1247836"/>
    <lineage>
        <taxon>Eukaryota</taxon>
        <taxon>Fungi</taxon>
        <taxon>Dikarya</taxon>
        <taxon>Ascomycota</taxon>
        <taxon>Saccharomycotina</taxon>
        <taxon>Dipodascomycetes</taxon>
        <taxon>Dipodascales</taxon>
        <taxon>Trichomonascaceae</taxon>
        <taxon>Starmerella</taxon>
    </lineage>
</organism>
<dbReference type="Gene3D" id="3.40.50.80">
    <property type="entry name" value="Nucleotide-binding domain of ferredoxin-NADP reductase (FNR) module"/>
    <property type="match status" value="1"/>
</dbReference>
<feature type="transmembrane region" description="Helical" evidence="10">
    <location>
        <begin position="352"/>
        <end position="371"/>
    </location>
</feature>
<evidence type="ECO:0000256" key="3">
    <source>
        <dbReference type="ARBA" id="ARBA00022692"/>
    </source>
</evidence>
<evidence type="ECO:0000256" key="9">
    <source>
        <dbReference type="ARBA" id="ARBA00023136"/>
    </source>
</evidence>
<evidence type="ECO:0000259" key="12">
    <source>
        <dbReference type="Pfam" id="PF08022"/>
    </source>
</evidence>
<evidence type="ECO:0000313" key="15">
    <source>
        <dbReference type="Proteomes" id="UP001362899"/>
    </source>
</evidence>
<dbReference type="SFLD" id="SFLDF00463">
    <property type="entry name" value="AIM14"/>
    <property type="match status" value="1"/>
</dbReference>
<evidence type="ECO:0000256" key="6">
    <source>
        <dbReference type="ARBA" id="ARBA00022989"/>
    </source>
</evidence>
<feature type="domain" description="Ferric oxidoreductase" evidence="11">
    <location>
        <begin position="99"/>
        <end position="209"/>
    </location>
</feature>
<keyword evidence="15" id="KW-1185">Reference proteome</keyword>
<protein>
    <submittedName>
        <fullName evidence="14">Ferric-chelate reductase</fullName>
    </submittedName>
</protein>
<reference evidence="14 15" key="1">
    <citation type="journal article" date="2023" name="Elife">
        <title>Identification of key yeast species and microbe-microbe interactions impacting larval growth of Drosophila in the wild.</title>
        <authorList>
            <person name="Mure A."/>
            <person name="Sugiura Y."/>
            <person name="Maeda R."/>
            <person name="Honda K."/>
            <person name="Sakurai N."/>
            <person name="Takahashi Y."/>
            <person name="Watada M."/>
            <person name="Katoh T."/>
            <person name="Gotoh A."/>
            <person name="Gotoh Y."/>
            <person name="Taniguchi I."/>
            <person name="Nakamura K."/>
            <person name="Hayashi T."/>
            <person name="Katayama T."/>
            <person name="Uemura T."/>
            <person name="Hattori Y."/>
        </authorList>
    </citation>
    <scope>NUCLEOTIDE SEQUENCE [LARGE SCALE GENOMIC DNA]</scope>
    <source>
        <strain evidence="14 15">SB-73</strain>
    </source>
</reference>
<sequence>MMGWEELTNPNTYFRNTNGKWGFLAFVVSVALLILVVLGNSVLAPIFYIVMNERPSKIRNRLLHFPWLKFSLWIFTIIMTIFLLVETNDFNLRTISKRLGRFCVALMPSLYLVTIYPSPLPRSFYLQLLPIHKFISRVVVVIMLLHAIGYTYVYYSSGTLGKLYLLPNKLGILAFFVFLMMGVLSIRQVRRRSFELFYQSHVIGAWLCLPLLRWHSRPKSDWYLYPCLFMMIFQVILKLRHSTKVRLRVQCISPTLLLISIPKTQVPPSKFWNWPVCSHLRLSGPYSNILNWVRSTHPYTIASLPDDNAIKLVVRPGDYQVKMRQDYTIFGPHACLPNYMLHQIHSLLTRRVMIIVGGTGIAFGAPMMRYLHTHGTSARLIWAIRNPQDAKILPQLGLHDEVLQGNVEIYYTGEPLTDETMMIKDDEMVTIKASDEWCDEDDDRPANSREITKDSILSQYSKFMYNSRPHLNLRLKSWLYGYSLDDYDCCCADRVLDSCPEDRLGAWVFACGNPQMCKSAKKWAEDAGIGFFEDSFTL</sequence>
<feature type="transmembrane region" description="Helical" evidence="10">
    <location>
        <begin position="163"/>
        <end position="184"/>
    </location>
</feature>
<dbReference type="InterPro" id="IPR013112">
    <property type="entry name" value="FAD-bd_8"/>
</dbReference>
<feature type="transmembrane region" description="Helical" evidence="10">
    <location>
        <begin position="23"/>
        <end position="50"/>
    </location>
</feature>
<evidence type="ECO:0000256" key="1">
    <source>
        <dbReference type="ARBA" id="ARBA00004141"/>
    </source>
</evidence>
<dbReference type="GO" id="GO:0005886">
    <property type="term" value="C:plasma membrane"/>
    <property type="evidence" value="ECO:0007669"/>
    <property type="project" value="TreeGrafter"/>
</dbReference>
<dbReference type="Pfam" id="PF08022">
    <property type="entry name" value="FAD_binding_8"/>
    <property type="match status" value="1"/>
</dbReference>
<feature type="transmembrane region" description="Helical" evidence="10">
    <location>
        <begin position="222"/>
        <end position="239"/>
    </location>
</feature>
<proteinExistence type="predicted"/>
<evidence type="ECO:0000256" key="7">
    <source>
        <dbReference type="ARBA" id="ARBA00023002"/>
    </source>
</evidence>
<dbReference type="PANTHER" id="PTHR11972:SF178">
    <property type="entry name" value="FERRIC REDUCTASE TRANSMEMBRANE COMPONENT 8-RELATED"/>
    <property type="match status" value="1"/>
</dbReference>
<keyword evidence="8" id="KW-0813">Transport</keyword>
<feature type="transmembrane region" description="Helical" evidence="10">
    <location>
        <begin position="138"/>
        <end position="157"/>
    </location>
</feature>
<evidence type="ECO:0000256" key="8">
    <source>
        <dbReference type="ARBA" id="ARBA00023065"/>
    </source>
</evidence>
<keyword evidence="9 10" id="KW-0472">Membrane</keyword>
<keyword evidence="7" id="KW-0560">Oxidoreductase</keyword>
<feature type="domain" description="FAD-binding 8" evidence="12">
    <location>
        <begin position="248"/>
        <end position="316"/>
    </location>
</feature>
<evidence type="ECO:0000256" key="2">
    <source>
        <dbReference type="ARBA" id="ARBA00022630"/>
    </source>
</evidence>